<evidence type="ECO:0000313" key="1">
    <source>
        <dbReference type="EMBL" id="KAJ6406442.1"/>
    </source>
</evidence>
<gene>
    <name evidence="1" type="ORF">OIU84_010041</name>
</gene>
<organism evidence="1 2">
    <name type="scientific">Salix udensis</name>
    <dbReference type="NCBI Taxonomy" id="889485"/>
    <lineage>
        <taxon>Eukaryota</taxon>
        <taxon>Viridiplantae</taxon>
        <taxon>Streptophyta</taxon>
        <taxon>Embryophyta</taxon>
        <taxon>Tracheophyta</taxon>
        <taxon>Spermatophyta</taxon>
        <taxon>Magnoliopsida</taxon>
        <taxon>eudicotyledons</taxon>
        <taxon>Gunneridae</taxon>
        <taxon>Pentapetalae</taxon>
        <taxon>rosids</taxon>
        <taxon>fabids</taxon>
        <taxon>Malpighiales</taxon>
        <taxon>Salicaceae</taxon>
        <taxon>Saliceae</taxon>
        <taxon>Salix</taxon>
    </lineage>
</organism>
<comment type="caution">
    <text evidence="1">The sequence shown here is derived from an EMBL/GenBank/DDBJ whole genome shotgun (WGS) entry which is preliminary data.</text>
</comment>
<dbReference type="PANTHER" id="PTHR33389:SF4">
    <property type="entry name" value="PII, URIDYLYLTRANSFERASE (DUF2921)"/>
    <property type="match status" value="1"/>
</dbReference>
<evidence type="ECO:0000313" key="2">
    <source>
        <dbReference type="Proteomes" id="UP001162972"/>
    </source>
</evidence>
<sequence length="258" mass="28891">MITGAGAGSFVIVPNWRCNGVAVVFRAVSRLENQYAVAMRSRFSNMAVVADGIRQSSTGQLYMVDCLGIVDSEGKTCNSNLAEDLTLYSSAFPDPLPRSPPRTAADFHIHMRKLFNPDEAQYTEKQLLINVSVQITLDGEAYSNFTELFLEALYDPRAGKMYIVGCRDVRASWNILSESMDQEAGFGLFNWSSRVLSTHYSPVKLSFRGSHLKSYESSSYYPEKNQWLNGIDYVVKIPVMALSEGVEISYQITYKKPL</sequence>
<dbReference type="PANTHER" id="PTHR33389">
    <property type="entry name" value="FAMILY PROTEIN, PUTATIVE (DUF2921)-RELATED"/>
    <property type="match status" value="1"/>
</dbReference>
<reference evidence="1 2" key="1">
    <citation type="journal article" date="2023" name="Int. J. Mol. Sci.">
        <title>De Novo Assembly and Annotation of 11 Diverse Shrub Willow (Salix) Genomes Reveals Novel Gene Organization in Sex-Linked Regions.</title>
        <authorList>
            <person name="Hyden B."/>
            <person name="Feng K."/>
            <person name="Yates T.B."/>
            <person name="Jawdy S."/>
            <person name="Cereghino C."/>
            <person name="Smart L.B."/>
            <person name="Muchero W."/>
        </authorList>
    </citation>
    <scope>NUCLEOTIDE SEQUENCE [LARGE SCALE GENOMIC DNA]</scope>
    <source>
        <tissue evidence="1">Shoot tip</tissue>
    </source>
</reference>
<name>A0AAD6JJT9_9ROSI</name>
<dbReference type="AlphaFoldDB" id="A0AAD6JJT9"/>
<protein>
    <submittedName>
        <fullName evidence="1">Uncharacterized protein</fullName>
    </submittedName>
</protein>
<proteinExistence type="predicted"/>
<dbReference type="Proteomes" id="UP001162972">
    <property type="component" value="Chromosome 6"/>
</dbReference>
<keyword evidence="2" id="KW-1185">Reference proteome</keyword>
<accession>A0AAD6JJT9</accession>
<dbReference type="EMBL" id="JAPFFJ010000016">
    <property type="protein sequence ID" value="KAJ6406442.1"/>
    <property type="molecule type" value="Genomic_DNA"/>
</dbReference>